<feature type="transmembrane region" description="Helical" evidence="1">
    <location>
        <begin position="77"/>
        <end position="95"/>
    </location>
</feature>
<dbReference type="AlphaFoldDB" id="A0A3R8RYZ8"/>
<reference evidence="2 3" key="1">
    <citation type="submission" date="2018-12" db="EMBL/GenBank/DDBJ databases">
        <title>The whole draft genome of Aquabacterium sp. SJQ9.</title>
        <authorList>
            <person name="Sun L."/>
            <person name="Gao X."/>
            <person name="Chen W."/>
            <person name="Huang K."/>
        </authorList>
    </citation>
    <scope>NUCLEOTIDE SEQUENCE [LARGE SCALE GENOMIC DNA]</scope>
    <source>
        <strain evidence="2 3">SJQ9</strain>
    </source>
</reference>
<feature type="transmembrane region" description="Helical" evidence="1">
    <location>
        <begin position="101"/>
        <end position="117"/>
    </location>
</feature>
<evidence type="ECO:0000313" key="3">
    <source>
        <dbReference type="Proteomes" id="UP000269265"/>
    </source>
</evidence>
<dbReference type="Proteomes" id="UP000269265">
    <property type="component" value="Unassembled WGS sequence"/>
</dbReference>
<sequence length="122" mass="12762">MSYYNRNSRWLAPLLVIALLTLTPVVLSTFDVNRLDGGGPMPPVPVWMATVAKVGVVLATVLAALGACFTNTLSAHLARVVLPGIALGVLLAEVGLSGPQLLIAMALLWIVLGGLDYRSGKV</sequence>
<keyword evidence="3" id="KW-1185">Reference proteome</keyword>
<feature type="transmembrane region" description="Helical" evidence="1">
    <location>
        <begin position="44"/>
        <end position="65"/>
    </location>
</feature>
<gene>
    <name evidence="2" type="ORF">EIP75_21665</name>
</gene>
<evidence type="ECO:0000256" key="1">
    <source>
        <dbReference type="SAM" id="Phobius"/>
    </source>
</evidence>
<keyword evidence="1" id="KW-1133">Transmembrane helix</keyword>
<keyword evidence="1" id="KW-0472">Membrane</keyword>
<accession>A0A3R8RYZ8</accession>
<evidence type="ECO:0000313" key="2">
    <source>
        <dbReference type="EMBL" id="RRS01186.1"/>
    </source>
</evidence>
<keyword evidence="1" id="KW-0812">Transmembrane</keyword>
<name>A0A3R8RYZ8_9BURK</name>
<dbReference type="RefSeq" id="WP_125245286.1">
    <property type="nucleotide sequence ID" value="NZ_RSED01000026.1"/>
</dbReference>
<protein>
    <submittedName>
        <fullName evidence="2">Uncharacterized protein</fullName>
    </submittedName>
</protein>
<proteinExistence type="predicted"/>
<comment type="caution">
    <text evidence="2">The sequence shown here is derived from an EMBL/GenBank/DDBJ whole genome shotgun (WGS) entry which is preliminary data.</text>
</comment>
<dbReference type="EMBL" id="RSED01000026">
    <property type="protein sequence ID" value="RRS01186.1"/>
    <property type="molecule type" value="Genomic_DNA"/>
</dbReference>
<organism evidence="2 3">
    <name type="scientific">Aquabacterium soli</name>
    <dbReference type="NCBI Taxonomy" id="2493092"/>
    <lineage>
        <taxon>Bacteria</taxon>
        <taxon>Pseudomonadati</taxon>
        <taxon>Pseudomonadota</taxon>
        <taxon>Betaproteobacteria</taxon>
        <taxon>Burkholderiales</taxon>
        <taxon>Aquabacterium</taxon>
    </lineage>
</organism>